<evidence type="ECO:0000256" key="1">
    <source>
        <dbReference type="SAM" id="SignalP"/>
    </source>
</evidence>
<sequence length="334" mass="37426">MKHLQDHLCTIFPIVLLTVVTTAAVDPELSHADFVPVWEEHIYRPHPAHFRYDPTIIPDSKTISDLNQQPESGEASTSNALPSFVTISQHPIPAFRDASGREWGPFELNPIHFQALEYPLSMRELEHLSKDHNLPGDVTSNGPPTFSLASRRSLPSAIRPVVFNPQPEILTQISEVIQARLAKAGIPLDTISHDNPLQQGTYLPPPLRRTQNGLEFPSELLEGRYSEILYHRIRHPSPEPTLFTFPVAVGGRIRYVLAATAKPAPHTPMRWGTRTTSTLWLFYEPRYTRSVFSGEPMQRGVSLLGAMFLPKFAEDALVQSGVLIAYPSLRRGAR</sequence>
<gene>
    <name evidence="2" type="ORF">PHSY_001999</name>
</gene>
<dbReference type="eggNOG" id="ENOG502TCG3">
    <property type="taxonomic scope" value="Eukaryota"/>
</dbReference>
<dbReference type="RefSeq" id="XP_012188015.1">
    <property type="nucleotide sequence ID" value="XM_012332625.1"/>
</dbReference>
<dbReference type="AlphaFoldDB" id="R9NZU9"/>
<dbReference type="HOGENOM" id="CLU_831901_0_0_1"/>
<organism evidence="2 3">
    <name type="scientific">Pseudozyma hubeiensis (strain SY62)</name>
    <name type="common">Yeast</name>
    <dbReference type="NCBI Taxonomy" id="1305764"/>
    <lineage>
        <taxon>Eukaryota</taxon>
        <taxon>Fungi</taxon>
        <taxon>Dikarya</taxon>
        <taxon>Basidiomycota</taxon>
        <taxon>Ustilaginomycotina</taxon>
        <taxon>Ustilaginomycetes</taxon>
        <taxon>Ustilaginales</taxon>
        <taxon>Ustilaginaceae</taxon>
        <taxon>Pseudozyma</taxon>
    </lineage>
</organism>
<keyword evidence="3" id="KW-1185">Reference proteome</keyword>
<dbReference type="EMBL" id="DF238784">
    <property type="protein sequence ID" value="GAC94428.1"/>
    <property type="molecule type" value="Genomic_DNA"/>
</dbReference>
<keyword evidence="1" id="KW-0732">Signal</keyword>
<reference evidence="3" key="1">
    <citation type="journal article" date="2013" name="Genome Announc.">
        <title>Draft genome sequence of the basidiomycetous yeast-like fungus Pseudozyma hubeiensis SY62, which produces an abundant amount of the biosurfactant mannosylerythritol lipids.</title>
        <authorList>
            <person name="Konishi M."/>
            <person name="Hatada Y."/>
            <person name="Horiuchi J."/>
        </authorList>
    </citation>
    <scope>NUCLEOTIDE SEQUENCE [LARGE SCALE GENOMIC DNA]</scope>
    <source>
        <strain evidence="3">SY62</strain>
    </source>
</reference>
<dbReference type="OrthoDB" id="2556295at2759"/>
<name>R9NZU9_PSEHS</name>
<evidence type="ECO:0000313" key="3">
    <source>
        <dbReference type="Proteomes" id="UP000014071"/>
    </source>
</evidence>
<proteinExistence type="predicted"/>
<feature type="signal peptide" evidence="1">
    <location>
        <begin position="1"/>
        <end position="24"/>
    </location>
</feature>
<protein>
    <submittedName>
        <fullName evidence="2">Uncharacterized protein</fullName>
    </submittedName>
</protein>
<accession>R9NZU9</accession>
<dbReference type="Proteomes" id="UP000014071">
    <property type="component" value="Unassembled WGS sequence"/>
</dbReference>
<evidence type="ECO:0000313" key="2">
    <source>
        <dbReference type="EMBL" id="GAC94428.1"/>
    </source>
</evidence>
<feature type="chain" id="PRO_5004487309" evidence="1">
    <location>
        <begin position="25"/>
        <end position="334"/>
    </location>
</feature>
<dbReference type="GeneID" id="24107294"/>